<dbReference type="EMBL" id="CAJNRE010003067">
    <property type="protein sequence ID" value="CAF2003213.1"/>
    <property type="molecule type" value="Genomic_DNA"/>
</dbReference>
<dbReference type="EMBL" id="CAJOBJ010311477">
    <property type="protein sequence ID" value="CAF5166989.1"/>
    <property type="molecule type" value="Genomic_DNA"/>
</dbReference>
<evidence type="ECO:0000313" key="2">
    <source>
        <dbReference type="EMBL" id="CAF1425185.1"/>
    </source>
</evidence>
<organism evidence="2 5">
    <name type="scientific">Rotaria magnacalcarata</name>
    <dbReference type="NCBI Taxonomy" id="392030"/>
    <lineage>
        <taxon>Eukaryota</taxon>
        <taxon>Metazoa</taxon>
        <taxon>Spiralia</taxon>
        <taxon>Gnathifera</taxon>
        <taxon>Rotifera</taxon>
        <taxon>Eurotatoria</taxon>
        <taxon>Bdelloidea</taxon>
        <taxon>Philodinida</taxon>
        <taxon>Philodinidae</taxon>
        <taxon>Rotaria</taxon>
    </lineage>
</organism>
<dbReference type="Proteomes" id="UP000681720">
    <property type="component" value="Unassembled WGS sequence"/>
</dbReference>
<accession>A0A815MMZ4</accession>
<evidence type="ECO:0000313" key="4">
    <source>
        <dbReference type="EMBL" id="CAF5166989.1"/>
    </source>
</evidence>
<proteinExistence type="predicted"/>
<dbReference type="EMBL" id="CAJNOW010004661">
    <property type="protein sequence ID" value="CAF1425185.1"/>
    <property type="molecule type" value="Genomic_DNA"/>
</dbReference>
<evidence type="ECO:0000313" key="1">
    <source>
        <dbReference type="EMBL" id="CAF1378519.1"/>
    </source>
</evidence>
<dbReference type="AlphaFoldDB" id="A0A815MMZ4"/>
<evidence type="ECO:0000313" key="5">
    <source>
        <dbReference type="Proteomes" id="UP000663834"/>
    </source>
</evidence>
<gene>
    <name evidence="1" type="ORF">CJN711_LOCUS20823</name>
    <name evidence="4" type="ORF">GIL414_LOCUS66382</name>
    <name evidence="2" type="ORF">KQP761_LOCUS10761</name>
    <name evidence="3" type="ORF">MBJ925_LOCUS8329</name>
</gene>
<dbReference type="Proteomes" id="UP000663855">
    <property type="component" value="Unassembled WGS sequence"/>
</dbReference>
<protein>
    <submittedName>
        <fullName evidence="2">Uncharacterized protein</fullName>
    </submittedName>
</protein>
<dbReference type="Proteomes" id="UP000663824">
    <property type="component" value="Unassembled WGS sequence"/>
</dbReference>
<reference evidence="2" key="1">
    <citation type="submission" date="2021-02" db="EMBL/GenBank/DDBJ databases">
        <authorList>
            <person name="Nowell W R."/>
        </authorList>
    </citation>
    <scope>NUCLEOTIDE SEQUENCE</scope>
</reference>
<evidence type="ECO:0000313" key="3">
    <source>
        <dbReference type="EMBL" id="CAF2003213.1"/>
    </source>
</evidence>
<name>A0A815MMZ4_9BILA</name>
<dbReference type="OrthoDB" id="9981308at2759"/>
<comment type="caution">
    <text evidence="2">The sequence shown here is derived from an EMBL/GenBank/DDBJ whole genome shotgun (WGS) entry which is preliminary data.</text>
</comment>
<dbReference type="EMBL" id="CAJNOV010009773">
    <property type="protein sequence ID" value="CAF1378519.1"/>
    <property type="molecule type" value="Genomic_DNA"/>
</dbReference>
<dbReference type="Proteomes" id="UP000663834">
    <property type="component" value="Unassembled WGS sequence"/>
</dbReference>
<sequence>MAHRFSSNTSPLNAAVGTSIPSNLQVNSQHSVGSYRRKEVHVTIIDPIHEKEQRKELRSILKPPMISNDDFIQGKIIYSRILRNT</sequence>